<dbReference type="Gene3D" id="6.10.140.2220">
    <property type="match status" value="1"/>
</dbReference>
<reference evidence="6 7" key="1">
    <citation type="journal article" date="2020" name="bioRxiv">
        <title>Metabolic contributions of an alphaproteobacterial endosymbiont in the apicomplexan Cardiosporidium cionae.</title>
        <authorList>
            <person name="Hunter E.S."/>
            <person name="Paight C.J."/>
            <person name="Lane C.E."/>
        </authorList>
    </citation>
    <scope>NUCLEOTIDE SEQUENCE [LARGE SCALE GENOMIC DNA]</scope>
    <source>
        <strain evidence="6">ESH_2018</strain>
    </source>
</reference>
<accession>A0ABQ7JDW2</accession>
<evidence type="ECO:0000256" key="3">
    <source>
        <dbReference type="ARBA" id="ARBA00022833"/>
    </source>
</evidence>
<organism evidence="6 7">
    <name type="scientific">Cardiosporidium cionae</name>
    <dbReference type="NCBI Taxonomy" id="476202"/>
    <lineage>
        <taxon>Eukaryota</taxon>
        <taxon>Sar</taxon>
        <taxon>Alveolata</taxon>
        <taxon>Apicomplexa</taxon>
        <taxon>Aconoidasida</taxon>
        <taxon>Nephromycida</taxon>
        <taxon>Cardiosporidium</taxon>
    </lineage>
</organism>
<evidence type="ECO:0000313" key="7">
    <source>
        <dbReference type="Proteomes" id="UP000823046"/>
    </source>
</evidence>
<dbReference type="SUPFAM" id="SSF144232">
    <property type="entry name" value="HIT/MYND zinc finger-like"/>
    <property type="match status" value="1"/>
</dbReference>
<evidence type="ECO:0000259" key="5">
    <source>
        <dbReference type="PROSITE" id="PS50865"/>
    </source>
</evidence>
<dbReference type="EMBL" id="JADAQX010000086">
    <property type="protein sequence ID" value="KAF8822090.1"/>
    <property type="molecule type" value="Genomic_DNA"/>
</dbReference>
<keyword evidence="1" id="KW-0479">Metal-binding</keyword>
<keyword evidence="7" id="KW-1185">Reference proteome</keyword>
<evidence type="ECO:0000256" key="4">
    <source>
        <dbReference type="PROSITE-ProRule" id="PRU00134"/>
    </source>
</evidence>
<dbReference type="Pfam" id="PF01753">
    <property type="entry name" value="zf-MYND"/>
    <property type="match status" value="1"/>
</dbReference>
<keyword evidence="2 4" id="KW-0863">Zinc-finger</keyword>
<comment type="caution">
    <text evidence="6">The sequence shown here is derived from an EMBL/GenBank/DDBJ whole genome shotgun (WGS) entry which is preliminary data.</text>
</comment>
<evidence type="ECO:0000256" key="2">
    <source>
        <dbReference type="ARBA" id="ARBA00022771"/>
    </source>
</evidence>
<evidence type="ECO:0000313" key="6">
    <source>
        <dbReference type="EMBL" id="KAF8822090.1"/>
    </source>
</evidence>
<keyword evidence="3" id="KW-0862">Zinc</keyword>
<protein>
    <submittedName>
        <fullName evidence="6">MYND finger domain-containing protein</fullName>
    </submittedName>
</protein>
<sequence>MLGEMDDLSATHHLNFSYVVIPADINEDVKLLSFAGIEEDFRNLMKSHFQRDILHKKNKDDFKQSLKDSYSAQSLSSDYIDSVVSSIQTYQIIPLSLPSRENGYECINCYIDDIGRVKQLEVNSRASRICSTDIRGDCFISKTFDNDDAFERRNFSLHEYELLLKTPPSSKNRWNQQEAFAKLLKSQSVTENEQSVSMQNRTTSTAICCSNCGITDSEAGKDRNHELKGETTQEASAPKLKHCGNCHRVVYCSRECQKHDWKFHRRLCQKTKL</sequence>
<dbReference type="PROSITE" id="PS50865">
    <property type="entry name" value="ZF_MYND_2"/>
    <property type="match status" value="1"/>
</dbReference>
<evidence type="ECO:0000256" key="1">
    <source>
        <dbReference type="ARBA" id="ARBA00022723"/>
    </source>
</evidence>
<feature type="domain" description="MYND-type" evidence="5">
    <location>
        <begin position="209"/>
        <end position="268"/>
    </location>
</feature>
<proteinExistence type="predicted"/>
<dbReference type="Proteomes" id="UP000823046">
    <property type="component" value="Unassembled WGS sequence"/>
</dbReference>
<dbReference type="InterPro" id="IPR002893">
    <property type="entry name" value="Znf_MYND"/>
</dbReference>
<name>A0ABQ7JDW2_9APIC</name>
<gene>
    <name evidence="6" type="ORF">IE077_001055</name>
</gene>